<dbReference type="RefSeq" id="WP_166521949.1">
    <property type="nucleotide sequence ID" value="NZ_JAAABI010000001.1"/>
</dbReference>
<dbReference type="PROSITE" id="PS50110">
    <property type="entry name" value="RESPONSE_REGULATORY"/>
    <property type="match status" value="1"/>
</dbReference>
<dbReference type="AlphaFoldDB" id="A0A964WW10"/>
<evidence type="ECO:0000313" key="4">
    <source>
        <dbReference type="Proteomes" id="UP000667650"/>
    </source>
</evidence>
<reference evidence="3" key="1">
    <citation type="submission" date="2020-01" db="EMBL/GenBank/DDBJ databases">
        <title>Muricauda ochracea sp. nov., isolated from a tidal flat of Garorim bay in Korea.</title>
        <authorList>
            <person name="Kim D."/>
            <person name="Yoo Y."/>
            <person name="Kim J.-J."/>
        </authorList>
    </citation>
    <scope>NUCLEOTIDE SEQUENCE</scope>
    <source>
        <strain evidence="3">JGD-17</strain>
    </source>
</reference>
<keyword evidence="4" id="KW-1185">Reference proteome</keyword>
<dbReference type="InterPro" id="IPR001789">
    <property type="entry name" value="Sig_transdc_resp-reg_receiver"/>
</dbReference>
<evidence type="ECO:0000256" key="1">
    <source>
        <dbReference type="PROSITE-ProRule" id="PRU00169"/>
    </source>
</evidence>
<protein>
    <submittedName>
        <fullName evidence="3">Response regulator</fullName>
    </submittedName>
</protein>
<dbReference type="SMART" id="SM00448">
    <property type="entry name" value="REC"/>
    <property type="match status" value="1"/>
</dbReference>
<sequence>MYSEIYLVDDMEMVNTLHQVLLRKLGVEDRVKSFTNPEEALDNLRFKLGRIEPILVLLDISMPEMTGFEFLEFMVLEDFPTHIDVVVVTSSVSEKDREMARQYGPYVKGFITKPLQLEQVTQILERTLVA</sequence>
<dbReference type="InterPro" id="IPR011006">
    <property type="entry name" value="CheY-like_superfamily"/>
</dbReference>
<dbReference type="EMBL" id="JAAABI010000001">
    <property type="protein sequence ID" value="NAY90536.1"/>
    <property type="molecule type" value="Genomic_DNA"/>
</dbReference>
<name>A0A964WW10_9FLAO</name>
<evidence type="ECO:0000313" key="3">
    <source>
        <dbReference type="EMBL" id="NAY90536.1"/>
    </source>
</evidence>
<dbReference type="PANTHER" id="PTHR44520:SF2">
    <property type="entry name" value="RESPONSE REGULATOR RCP1"/>
    <property type="match status" value="1"/>
</dbReference>
<dbReference type="Proteomes" id="UP000667650">
    <property type="component" value="Unassembled WGS sequence"/>
</dbReference>
<proteinExistence type="predicted"/>
<dbReference type="PANTHER" id="PTHR44520">
    <property type="entry name" value="RESPONSE REGULATOR RCP1-RELATED"/>
    <property type="match status" value="1"/>
</dbReference>
<feature type="domain" description="Response regulatory" evidence="2">
    <location>
        <begin position="4"/>
        <end position="128"/>
    </location>
</feature>
<accession>A0A964WW10</accession>
<feature type="modified residue" description="4-aspartylphosphate" evidence="1">
    <location>
        <position position="59"/>
    </location>
</feature>
<comment type="caution">
    <text evidence="3">The sequence shown here is derived from an EMBL/GenBank/DDBJ whole genome shotgun (WGS) entry which is preliminary data.</text>
</comment>
<dbReference type="GO" id="GO:0000160">
    <property type="term" value="P:phosphorelay signal transduction system"/>
    <property type="evidence" value="ECO:0007669"/>
    <property type="project" value="InterPro"/>
</dbReference>
<gene>
    <name evidence="3" type="ORF">GTQ34_01280</name>
</gene>
<dbReference type="Gene3D" id="3.40.50.2300">
    <property type="match status" value="1"/>
</dbReference>
<dbReference type="Pfam" id="PF00072">
    <property type="entry name" value="Response_reg"/>
    <property type="match status" value="1"/>
</dbReference>
<organism evidence="3 4">
    <name type="scientific">Flagellimonas ochracea</name>
    <dbReference type="NCBI Taxonomy" id="2696472"/>
    <lineage>
        <taxon>Bacteria</taxon>
        <taxon>Pseudomonadati</taxon>
        <taxon>Bacteroidota</taxon>
        <taxon>Flavobacteriia</taxon>
        <taxon>Flavobacteriales</taxon>
        <taxon>Flavobacteriaceae</taxon>
        <taxon>Flagellimonas</taxon>
    </lineage>
</organism>
<dbReference type="SUPFAM" id="SSF52172">
    <property type="entry name" value="CheY-like"/>
    <property type="match status" value="1"/>
</dbReference>
<dbReference type="InterPro" id="IPR052893">
    <property type="entry name" value="TCS_response_regulator"/>
</dbReference>
<evidence type="ECO:0000259" key="2">
    <source>
        <dbReference type="PROSITE" id="PS50110"/>
    </source>
</evidence>
<keyword evidence="1" id="KW-0597">Phosphoprotein</keyword>